<feature type="compositionally biased region" description="Basic and acidic residues" evidence="4">
    <location>
        <begin position="264"/>
        <end position="298"/>
    </location>
</feature>
<dbReference type="PANTHER" id="PTHR48033:SF10">
    <property type="entry name" value="RNA-BINDING PROTEIN SQUID"/>
    <property type="match status" value="1"/>
</dbReference>
<evidence type="ECO:0000256" key="1">
    <source>
        <dbReference type="ARBA" id="ARBA00004123"/>
    </source>
</evidence>
<keyword evidence="3" id="KW-0694">RNA-binding</keyword>
<evidence type="ECO:0000259" key="5">
    <source>
        <dbReference type="PROSITE" id="PS50102"/>
    </source>
</evidence>
<keyword evidence="7" id="KW-1185">Reference proteome</keyword>
<feature type="compositionally biased region" description="Low complexity" evidence="4">
    <location>
        <begin position="352"/>
        <end position="361"/>
    </location>
</feature>
<feature type="compositionally biased region" description="Basic and acidic residues" evidence="4">
    <location>
        <begin position="157"/>
        <end position="239"/>
    </location>
</feature>
<comment type="subcellular location">
    <subcellularLocation>
        <location evidence="1">Nucleus</location>
    </subcellularLocation>
</comment>
<feature type="compositionally biased region" description="Low complexity" evidence="4">
    <location>
        <begin position="326"/>
        <end position="338"/>
    </location>
</feature>
<feature type="region of interest" description="Disordered" evidence="4">
    <location>
        <begin position="1"/>
        <end position="20"/>
    </location>
</feature>
<evidence type="ECO:0000256" key="4">
    <source>
        <dbReference type="SAM" id="MobiDB-lite"/>
    </source>
</evidence>
<reference evidence="6 7" key="1">
    <citation type="journal article" date="2014" name="Genome Biol. Evol.">
        <title>The secreted proteins of Achlya hypogyna and Thraustotheca clavata identify the ancestral oomycete secretome and reveal gene acquisitions by horizontal gene transfer.</title>
        <authorList>
            <person name="Misner I."/>
            <person name="Blouin N."/>
            <person name="Leonard G."/>
            <person name="Richards T.A."/>
            <person name="Lane C.E."/>
        </authorList>
    </citation>
    <scope>NUCLEOTIDE SEQUENCE [LARGE SCALE GENOMIC DNA]</scope>
    <source>
        <strain evidence="6 7">ATCC 34112</strain>
    </source>
</reference>
<proteinExistence type="predicted"/>
<feature type="region of interest" description="Disordered" evidence="4">
    <location>
        <begin position="157"/>
        <end position="362"/>
    </location>
</feature>
<feature type="compositionally biased region" description="Polar residues" evidence="4">
    <location>
        <begin position="1"/>
        <end position="10"/>
    </location>
</feature>
<dbReference type="Proteomes" id="UP000243217">
    <property type="component" value="Unassembled WGS sequence"/>
</dbReference>
<dbReference type="Pfam" id="PF00076">
    <property type="entry name" value="RRM_1"/>
    <property type="match status" value="1"/>
</dbReference>
<gene>
    <name evidence="6" type="ORF">THRCLA_01342</name>
</gene>
<name>A0A1W0A8Q9_9STRA</name>
<dbReference type="Gene3D" id="3.30.70.330">
    <property type="match status" value="1"/>
</dbReference>
<dbReference type="GO" id="GO:0005654">
    <property type="term" value="C:nucleoplasm"/>
    <property type="evidence" value="ECO:0007669"/>
    <property type="project" value="TreeGrafter"/>
</dbReference>
<dbReference type="PANTHER" id="PTHR48033">
    <property type="entry name" value="RNA-BINDING (RRM/RBD/RNP MOTIFS) FAMILY PROTEIN"/>
    <property type="match status" value="1"/>
</dbReference>
<dbReference type="InterPro" id="IPR000504">
    <property type="entry name" value="RRM_dom"/>
</dbReference>
<evidence type="ECO:0000313" key="6">
    <source>
        <dbReference type="EMBL" id="OQS06615.1"/>
    </source>
</evidence>
<dbReference type="STRING" id="74557.A0A1W0A8Q9"/>
<dbReference type="GO" id="GO:0010468">
    <property type="term" value="P:regulation of gene expression"/>
    <property type="evidence" value="ECO:0007669"/>
    <property type="project" value="TreeGrafter"/>
</dbReference>
<protein>
    <recommendedName>
        <fullName evidence="5">RRM domain-containing protein</fullName>
    </recommendedName>
</protein>
<comment type="caution">
    <text evidence="6">The sequence shown here is derived from an EMBL/GenBank/DDBJ whole genome shotgun (WGS) entry which is preliminary data.</text>
</comment>
<evidence type="ECO:0000256" key="3">
    <source>
        <dbReference type="PROSITE-ProRule" id="PRU00176"/>
    </source>
</evidence>
<sequence>MNKFSNNFGASSWADEDADDHSSFHSYVLQHCTHAQEAPASQPRQDDNESGSRGRANSGEYQERRPRRNSGEYERREKLPVPDHPPFKCYVGNIPFQTTENDLADYFQGLNVVDVQIPNDFQTGRSKGFAYVEFGDRDSIEQALTADGDMFRSRPLRIDVAGERKPRDSSKRGYQRNNDRYGQRDGGDRYGGDRYGQRDGGDRYGQRDGGDRYGRRDNDRYGRTNSRESTEDAPRERSKISLLPRTKSNEDKDANQRANIFGEAKPRDENAYLERKKVKELEKVKVEKEKPRDDDVRGPRGGKGGRGDNKSSAPSRSDGAWTRGGSVQSAASAPSSKPKNLKKSDSKKEAKAPVAKPAVAATKMTNAFTLLNDDSDSD</sequence>
<dbReference type="InterPro" id="IPR035979">
    <property type="entry name" value="RBD_domain_sf"/>
</dbReference>
<dbReference type="SMART" id="SM00360">
    <property type="entry name" value="RRM"/>
    <property type="match status" value="1"/>
</dbReference>
<dbReference type="EMBL" id="JNBS01000322">
    <property type="protein sequence ID" value="OQS06615.1"/>
    <property type="molecule type" value="Genomic_DNA"/>
</dbReference>
<keyword evidence="2" id="KW-0539">Nucleus</keyword>
<dbReference type="OrthoDB" id="439808at2759"/>
<evidence type="ECO:0000256" key="2">
    <source>
        <dbReference type="ARBA" id="ARBA00023242"/>
    </source>
</evidence>
<dbReference type="InterPro" id="IPR012677">
    <property type="entry name" value="Nucleotide-bd_a/b_plait_sf"/>
</dbReference>
<evidence type="ECO:0000313" key="7">
    <source>
        <dbReference type="Proteomes" id="UP000243217"/>
    </source>
</evidence>
<feature type="compositionally biased region" description="Basic and acidic residues" evidence="4">
    <location>
        <begin position="61"/>
        <end position="81"/>
    </location>
</feature>
<dbReference type="GO" id="GO:0003723">
    <property type="term" value="F:RNA binding"/>
    <property type="evidence" value="ECO:0007669"/>
    <property type="project" value="UniProtKB-UniRule"/>
</dbReference>
<dbReference type="SUPFAM" id="SSF54928">
    <property type="entry name" value="RNA-binding domain, RBD"/>
    <property type="match status" value="1"/>
</dbReference>
<organism evidence="6 7">
    <name type="scientific">Thraustotheca clavata</name>
    <dbReference type="NCBI Taxonomy" id="74557"/>
    <lineage>
        <taxon>Eukaryota</taxon>
        <taxon>Sar</taxon>
        <taxon>Stramenopiles</taxon>
        <taxon>Oomycota</taxon>
        <taxon>Saprolegniomycetes</taxon>
        <taxon>Saprolegniales</taxon>
        <taxon>Achlyaceae</taxon>
        <taxon>Thraustotheca</taxon>
    </lineage>
</organism>
<dbReference type="GO" id="GO:0000785">
    <property type="term" value="C:chromatin"/>
    <property type="evidence" value="ECO:0007669"/>
    <property type="project" value="TreeGrafter"/>
</dbReference>
<feature type="region of interest" description="Disordered" evidence="4">
    <location>
        <begin position="29"/>
        <end position="84"/>
    </location>
</feature>
<feature type="compositionally biased region" description="Basic and acidic residues" evidence="4">
    <location>
        <begin position="342"/>
        <end position="351"/>
    </location>
</feature>
<feature type="domain" description="RRM" evidence="5">
    <location>
        <begin position="87"/>
        <end position="163"/>
    </location>
</feature>
<accession>A0A1W0A8Q9</accession>
<dbReference type="AlphaFoldDB" id="A0A1W0A8Q9"/>
<dbReference type="PROSITE" id="PS50102">
    <property type="entry name" value="RRM"/>
    <property type="match status" value="1"/>
</dbReference>